<feature type="compositionally biased region" description="Low complexity" evidence="1">
    <location>
        <begin position="122"/>
        <end position="131"/>
    </location>
</feature>
<keyword evidence="3" id="KW-1185">Reference proteome</keyword>
<gene>
    <name evidence="2" type="ORF">L201_005536</name>
</gene>
<dbReference type="GeneID" id="91096206"/>
<organism evidence="2 3">
    <name type="scientific">Kwoniella dendrophila CBS 6074</name>
    <dbReference type="NCBI Taxonomy" id="1295534"/>
    <lineage>
        <taxon>Eukaryota</taxon>
        <taxon>Fungi</taxon>
        <taxon>Dikarya</taxon>
        <taxon>Basidiomycota</taxon>
        <taxon>Agaricomycotina</taxon>
        <taxon>Tremellomycetes</taxon>
        <taxon>Tremellales</taxon>
        <taxon>Cryptococcaceae</taxon>
        <taxon>Kwoniella</taxon>
    </lineage>
</organism>
<dbReference type="RefSeq" id="XP_066077363.1">
    <property type="nucleotide sequence ID" value="XM_066221266.1"/>
</dbReference>
<reference evidence="2 3" key="1">
    <citation type="submission" date="2024-01" db="EMBL/GenBank/DDBJ databases">
        <title>Comparative genomics of Cryptococcus and Kwoniella reveals pathogenesis evolution and contrasting modes of karyotype evolution via chromosome fusion or intercentromeric recombination.</title>
        <authorList>
            <person name="Coelho M.A."/>
            <person name="David-Palma M."/>
            <person name="Shea T."/>
            <person name="Bowers K."/>
            <person name="McGinley-Smith S."/>
            <person name="Mohammad A.W."/>
            <person name="Gnirke A."/>
            <person name="Yurkov A.M."/>
            <person name="Nowrousian M."/>
            <person name="Sun S."/>
            <person name="Cuomo C.A."/>
            <person name="Heitman J."/>
        </authorList>
    </citation>
    <scope>NUCLEOTIDE SEQUENCE [LARGE SCALE GENOMIC DNA]</scope>
    <source>
        <strain evidence="2 3">CBS 6074</strain>
    </source>
</reference>
<evidence type="ECO:0000256" key="1">
    <source>
        <dbReference type="SAM" id="MobiDB-lite"/>
    </source>
</evidence>
<feature type="region of interest" description="Disordered" evidence="1">
    <location>
        <begin position="240"/>
        <end position="268"/>
    </location>
</feature>
<dbReference type="AlphaFoldDB" id="A0AAX4K179"/>
<feature type="compositionally biased region" description="Basic and acidic residues" evidence="1">
    <location>
        <begin position="240"/>
        <end position="252"/>
    </location>
</feature>
<sequence>MQFTSFNLFSFPFSISQDYDDAKPYDVAVSHSTLDNKEEEVREEADRSSRSIQSPYIDTYFPKLHLLPPIISSSPLKPIVGELWKDEPAQSASLLSPLADDTDSIQIYSSLPRDPLPIPKQSDSSLTSSSKDSISTASFHQVNLCPTNNFKPELLQLAVNPDFLAQKELHDDGRPVRANSLDEDEETDEILPFTPGTPNKMKGWVNRIEAHFPSLHGTEYPNQSDDVNGVHEPPHVLFDQKKRERADIDEKMSQSNGETFGIEDDYRI</sequence>
<accession>A0AAX4K179</accession>
<dbReference type="EMBL" id="CP144104">
    <property type="protein sequence ID" value="WWC90600.1"/>
    <property type="molecule type" value="Genomic_DNA"/>
</dbReference>
<name>A0AAX4K179_9TREE</name>
<protein>
    <submittedName>
        <fullName evidence="2">Uncharacterized protein</fullName>
    </submittedName>
</protein>
<evidence type="ECO:0000313" key="2">
    <source>
        <dbReference type="EMBL" id="WWC90600.1"/>
    </source>
</evidence>
<feature type="region of interest" description="Disordered" evidence="1">
    <location>
        <begin position="109"/>
        <end position="131"/>
    </location>
</feature>
<evidence type="ECO:0000313" key="3">
    <source>
        <dbReference type="Proteomes" id="UP001355207"/>
    </source>
</evidence>
<proteinExistence type="predicted"/>
<dbReference type="Proteomes" id="UP001355207">
    <property type="component" value="Chromosome 7"/>
</dbReference>